<dbReference type="eggNOG" id="COG3685">
    <property type="taxonomic scope" value="Bacteria"/>
</dbReference>
<protein>
    <submittedName>
        <fullName evidence="1">Uncharacterized protein</fullName>
    </submittedName>
</protein>
<dbReference type="AlphaFoldDB" id="A0A0H3KZ85"/>
<dbReference type="HOGENOM" id="CLU_093759_1_0_4"/>
<proteinExistence type="predicted"/>
<evidence type="ECO:0000313" key="2">
    <source>
        <dbReference type="Proteomes" id="UP000008815"/>
    </source>
</evidence>
<dbReference type="CDD" id="cd00657">
    <property type="entry name" value="Ferritin_like"/>
    <property type="match status" value="1"/>
</dbReference>
<organism evidence="1 2">
    <name type="scientific">Burkholderia multivorans (strain ATCC 17616 / 249)</name>
    <dbReference type="NCBI Taxonomy" id="395019"/>
    <lineage>
        <taxon>Bacteria</taxon>
        <taxon>Pseudomonadati</taxon>
        <taxon>Pseudomonadota</taxon>
        <taxon>Betaproteobacteria</taxon>
        <taxon>Burkholderiales</taxon>
        <taxon>Burkholderiaceae</taxon>
        <taxon>Burkholderia</taxon>
        <taxon>Burkholderia cepacia complex</taxon>
    </lineage>
</organism>
<dbReference type="InterPro" id="IPR010287">
    <property type="entry name" value="DUF892_YciF-like"/>
</dbReference>
<evidence type="ECO:0000313" key="1">
    <source>
        <dbReference type="EMBL" id="BAG47780.1"/>
    </source>
</evidence>
<dbReference type="RefSeq" id="WP_006398988.1">
    <property type="nucleotide sequence ID" value="NC_010087.1"/>
</dbReference>
<name>A0A0H3KZ85_BURM1</name>
<dbReference type="Pfam" id="PF05974">
    <property type="entry name" value="DUF892"/>
    <property type="match status" value="1"/>
</dbReference>
<sequence>MASEANVVDERLMEWLRDAHAMEEQAETMLSSMAGRIEHYPDIKRRIEQHIEETREQARLIRSCIERRGGSVSTMKDLGAKTMAWVQGMSGMFVSDEIVKGGMASYMFEHFEIAAYRNLIEAARVAGDIETQTICERILPEEQAMAAWLEHNMAGVVRTYLAREMRPNTTAKR</sequence>
<dbReference type="InterPro" id="IPR009078">
    <property type="entry name" value="Ferritin-like_SF"/>
</dbReference>
<gene>
    <name evidence="1" type="ordered locus">BMULJ_05977</name>
</gene>
<keyword evidence="2" id="KW-1185">Reference proteome</keyword>
<dbReference type="GeneID" id="93173489"/>
<dbReference type="Gene3D" id="1.20.1260.10">
    <property type="match status" value="1"/>
</dbReference>
<dbReference type="KEGG" id="bmj:BMULJ_05977"/>
<dbReference type="KEGG" id="bmu:Bmul_5519"/>
<dbReference type="EMBL" id="AP009387">
    <property type="protein sequence ID" value="BAG47780.1"/>
    <property type="molecule type" value="Genomic_DNA"/>
</dbReference>
<dbReference type="InterPro" id="IPR012347">
    <property type="entry name" value="Ferritin-like"/>
</dbReference>
<accession>A0A0H3KZ85</accession>
<dbReference type="STRING" id="395019.BMULJ_05977"/>
<reference evidence="1 2" key="1">
    <citation type="submission" date="2007-04" db="EMBL/GenBank/DDBJ databases">
        <title>Complete genome sequence of Burkholderia multivorans ATCC 17616.</title>
        <authorList>
            <person name="Ohtsubo Y."/>
            <person name="Yamashita A."/>
            <person name="Kurokawa K."/>
            <person name="Takami H."/>
            <person name="Yuhara S."/>
            <person name="Nishiyama E."/>
            <person name="Endo R."/>
            <person name="Miyazaki R."/>
            <person name="Ono A."/>
            <person name="Yano K."/>
            <person name="Ito M."/>
            <person name="Sota M."/>
            <person name="Yuji N."/>
            <person name="Hattori M."/>
            <person name="Tsuda M."/>
        </authorList>
    </citation>
    <scope>NUCLEOTIDE SEQUENCE [LARGE SCALE GENOMIC DNA]</scope>
    <source>
        <strain evidence="2">ATCC 17616 / 249</strain>
    </source>
</reference>
<dbReference type="SUPFAM" id="SSF47240">
    <property type="entry name" value="Ferritin-like"/>
    <property type="match status" value="1"/>
</dbReference>
<dbReference type="Proteomes" id="UP000008815">
    <property type="component" value="Chromosome 3"/>
</dbReference>